<dbReference type="Gene3D" id="3.30.565.10">
    <property type="entry name" value="Histidine kinase-like ATPase, C-terminal domain"/>
    <property type="match status" value="1"/>
</dbReference>
<keyword evidence="7" id="KW-0067">ATP-binding</keyword>
<dbReference type="SUPFAM" id="SSF55785">
    <property type="entry name" value="PYP-like sensor domain (PAS domain)"/>
    <property type="match status" value="1"/>
</dbReference>
<dbReference type="Pfam" id="PF00989">
    <property type="entry name" value="PAS"/>
    <property type="match status" value="1"/>
</dbReference>
<evidence type="ECO:0000256" key="1">
    <source>
        <dbReference type="ARBA" id="ARBA00000085"/>
    </source>
</evidence>
<dbReference type="InterPro" id="IPR000014">
    <property type="entry name" value="PAS"/>
</dbReference>
<feature type="domain" description="PAC" evidence="12">
    <location>
        <begin position="112"/>
        <end position="164"/>
    </location>
</feature>
<protein>
    <recommendedName>
        <fullName evidence="2">histidine kinase</fullName>
        <ecNumber evidence="2">2.7.13.3</ecNumber>
    </recommendedName>
</protein>
<sequence length="399" mass="42484">MGYPHLSRASALGDTESPARDGLSPLRELALAENLRSGLSADALRYHFLAERLNEVVFHLDRLGQFTFLGPTWASLTGLPVEGVLGQSLLQHVHPEDRAGVQGMLESIGARLQASFRLELRLLAASGSVWVELAAYSSPTGQGEVMGALTDITERRQLQARLQQADRMATLGMLVPGFAHEMNNPLAFMSANLEYLVSSMGQMAGGATSGPLGAQVSQWLEAVEEIREGAERLRQTIGHLRGFRSEPGQGPLDVNLVLDTVGQMVSSALRSRGRLVRDYGAQSLVAGGDGALRQALLNLVLHAVWSLPEDGDPELNAVRLVTREDGQGHVVIEVHDTGPGLGPEALPHVFAPLPAHEASRPGPALSVCRDIVQGLGGHISVTSSPGRGTCFRVSLPALS</sequence>
<evidence type="ECO:0000256" key="9">
    <source>
        <dbReference type="SAM" id="MobiDB-lite"/>
    </source>
</evidence>
<dbReference type="PROSITE" id="PS50109">
    <property type="entry name" value="HIS_KIN"/>
    <property type="match status" value="1"/>
</dbReference>
<name>A0A250IHH6_9BACT</name>
<dbReference type="PANTHER" id="PTHR43065:SF42">
    <property type="entry name" value="TWO-COMPONENT SENSOR PPRA"/>
    <property type="match status" value="1"/>
</dbReference>
<evidence type="ECO:0000256" key="5">
    <source>
        <dbReference type="ARBA" id="ARBA00022741"/>
    </source>
</evidence>
<evidence type="ECO:0000256" key="8">
    <source>
        <dbReference type="ARBA" id="ARBA00023012"/>
    </source>
</evidence>
<feature type="domain" description="Histidine kinase" evidence="10">
    <location>
        <begin position="177"/>
        <end position="399"/>
    </location>
</feature>
<dbReference type="EC" id="2.7.13.3" evidence="2"/>
<dbReference type="SUPFAM" id="SSF47384">
    <property type="entry name" value="Homodimeric domain of signal transducing histidine kinase"/>
    <property type="match status" value="1"/>
</dbReference>
<evidence type="ECO:0000256" key="3">
    <source>
        <dbReference type="ARBA" id="ARBA00022553"/>
    </source>
</evidence>
<dbReference type="GO" id="GO:0005524">
    <property type="term" value="F:ATP binding"/>
    <property type="evidence" value="ECO:0007669"/>
    <property type="project" value="UniProtKB-KW"/>
</dbReference>
<dbReference type="SMART" id="SM00387">
    <property type="entry name" value="HATPase_c"/>
    <property type="match status" value="1"/>
</dbReference>
<evidence type="ECO:0000313" key="13">
    <source>
        <dbReference type="EMBL" id="ATB30622.1"/>
    </source>
</evidence>
<accession>A0A250IHH6</accession>
<evidence type="ECO:0000256" key="6">
    <source>
        <dbReference type="ARBA" id="ARBA00022777"/>
    </source>
</evidence>
<dbReference type="GO" id="GO:0006355">
    <property type="term" value="P:regulation of DNA-templated transcription"/>
    <property type="evidence" value="ECO:0007669"/>
    <property type="project" value="InterPro"/>
</dbReference>
<dbReference type="InterPro" id="IPR005467">
    <property type="entry name" value="His_kinase_dom"/>
</dbReference>
<evidence type="ECO:0000313" key="14">
    <source>
        <dbReference type="Proteomes" id="UP000217289"/>
    </source>
</evidence>
<dbReference type="Pfam" id="PF02518">
    <property type="entry name" value="HATPase_c"/>
    <property type="match status" value="1"/>
</dbReference>
<evidence type="ECO:0000259" key="12">
    <source>
        <dbReference type="PROSITE" id="PS50113"/>
    </source>
</evidence>
<dbReference type="OrthoDB" id="5494492at2"/>
<dbReference type="InterPro" id="IPR000700">
    <property type="entry name" value="PAS-assoc_C"/>
</dbReference>
<evidence type="ECO:0000256" key="7">
    <source>
        <dbReference type="ARBA" id="ARBA00022840"/>
    </source>
</evidence>
<dbReference type="InterPro" id="IPR013767">
    <property type="entry name" value="PAS_fold"/>
</dbReference>
<dbReference type="PROSITE" id="PS50113">
    <property type="entry name" value="PAC"/>
    <property type="match status" value="1"/>
</dbReference>
<proteinExistence type="predicted"/>
<reference evidence="13 14" key="1">
    <citation type="submission" date="2017-06" db="EMBL/GenBank/DDBJ databases">
        <authorList>
            <person name="Kim H.J."/>
            <person name="Triplett B.A."/>
        </authorList>
    </citation>
    <scope>NUCLEOTIDE SEQUENCE [LARGE SCALE GENOMIC DNA]</scope>
    <source>
        <strain evidence="13 14">DSM 14713</strain>
    </source>
</reference>
<keyword evidence="3" id="KW-0597">Phosphoprotein</keyword>
<dbReference type="RefSeq" id="WP_095979054.1">
    <property type="nucleotide sequence ID" value="NZ_CP022163.1"/>
</dbReference>
<dbReference type="Gene3D" id="3.30.450.20">
    <property type="entry name" value="PAS domain"/>
    <property type="match status" value="1"/>
</dbReference>
<dbReference type="KEGG" id="mbd:MEBOL_004083"/>
<organism evidence="13 14">
    <name type="scientific">Melittangium boletus DSM 14713</name>
    <dbReference type="NCBI Taxonomy" id="1294270"/>
    <lineage>
        <taxon>Bacteria</taxon>
        <taxon>Pseudomonadati</taxon>
        <taxon>Myxococcota</taxon>
        <taxon>Myxococcia</taxon>
        <taxon>Myxococcales</taxon>
        <taxon>Cystobacterineae</taxon>
        <taxon>Archangiaceae</taxon>
        <taxon>Melittangium</taxon>
    </lineage>
</organism>
<dbReference type="EMBL" id="CP022163">
    <property type="protein sequence ID" value="ATB30622.1"/>
    <property type="molecule type" value="Genomic_DNA"/>
</dbReference>
<dbReference type="PROSITE" id="PS50112">
    <property type="entry name" value="PAS"/>
    <property type="match status" value="1"/>
</dbReference>
<dbReference type="PANTHER" id="PTHR43065">
    <property type="entry name" value="SENSOR HISTIDINE KINASE"/>
    <property type="match status" value="1"/>
</dbReference>
<evidence type="ECO:0000256" key="4">
    <source>
        <dbReference type="ARBA" id="ARBA00022679"/>
    </source>
</evidence>
<dbReference type="InterPro" id="IPR003594">
    <property type="entry name" value="HATPase_dom"/>
</dbReference>
<dbReference type="PRINTS" id="PR00344">
    <property type="entry name" value="BCTRLSENSOR"/>
</dbReference>
<keyword evidence="14" id="KW-1185">Reference proteome</keyword>
<dbReference type="InterPro" id="IPR003661">
    <property type="entry name" value="HisK_dim/P_dom"/>
</dbReference>
<dbReference type="NCBIfam" id="TIGR00229">
    <property type="entry name" value="sensory_box"/>
    <property type="match status" value="1"/>
</dbReference>
<feature type="region of interest" description="Disordered" evidence="9">
    <location>
        <begin position="1"/>
        <end position="21"/>
    </location>
</feature>
<dbReference type="Gene3D" id="1.10.287.130">
    <property type="match status" value="1"/>
</dbReference>
<gene>
    <name evidence="13" type="ORF">MEBOL_004083</name>
</gene>
<keyword evidence="8" id="KW-0902">Two-component regulatory system</keyword>
<dbReference type="SMART" id="SM00091">
    <property type="entry name" value="PAS"/>
    <property type="match status" value="1"/>
</dbReference>
<keyword evidence="6 13" id="KW-0418">Kinase</keyword>
<dbReference type="CDD" id="cd00130">
    <property type="entry name" value="PAS"/>
    <property type="match status" value="1"/>
</dbReference>
<evidence type="ECO:0000259" key="11">
    <source>
        <dbReference type="PROSITE" id="PS50112"/>
    </source>
</evidence>
<keyword evidence="5" id="KW-0547">Nucleotide-binding</keyword>
<dbReference type="AlphaFoldDB" id="A0A250IHH6"/>
<comment type="catalytic activity">
    <reaction evidence="1">
        <text>ATP + protein L-histidine = ADP + protein N-phospho-L-histidine.</text>
        <dbReference type="EC" id="2.7.13.3"/>
    </reaction>
</comment>
<evidence type="ECO:0000256" key="2">
    <source>
        <dbReference type="ARBA" id="ARBA00012438"/>
    </source>
</evidence>
<keyword evidence="4" id="KW-0808">Transferase</keyword>
<dbReference type="GO" id="GO:0000155">
    <property type="term" value="F:phosphorelay sensor kinase activity"/>
    <property type="evidence" value="ECO:0007669"/>
    <property type="project" value="InterPro"/>
</dbReference>
<evidence type="ECO:0000259" key="10">
    <source>
        <dbReference type="PROSITE" id="PS50109"/>
    </source>
</evidence>
<dbReference type="Proteomes" id="UP000217289">
    <property type="component" value="Chromosome"/>
</dbReference>
<feature type="domain" description="PAS" evidence="11">
    <location>
        <begin position="42"/>
        <end position="106"/>
    </location>
</feature>
<dbReference type="InterPro" id="IPR036890">
    <property type="entry name" value="HATPase_C_sf"/>
</dbReference>
<dbReference type="InterPro" id="IPR035965">
    <property type="entry name" value="PAS-like_dom_sf"/>
</dbReference>
<dbReference type="CDD" id="cd00082">
    <property type="entry name" value="HisKA"/>
    <property type="match status" value="1"/>
</dbReference>
<dbReference type="InterPro" id="IPR004358">
    <property type="entry name" value="Sig_transdc_His_kin-like_C"/>
</dbReference>
<dbReference type="InterPro" id="IPR036097">
    <property type="entry name" value="HisK_dim/P_sf"/>
</dbReference>
<dbReference type="SUPFAM" id="SSF55874">
    <property type="entry name" value="ATPase domain of HSP90 chaperone/DNA topoisomerase II/histidine kinase"/>
    <property type="match status" value="1"/>
</dbReference>